<name>A0ACB8YUM7_CICIN</name>
<evidence type="ECO:0000313" key="2">
    <source>
        <dbReference type="Proteomes" id="UP001055811"/>
    </source>
</evidence>
<accession>A0ACB8YUM7</accession>
<protein>
    <submittedName>
        <fullName evidence="1">Uncharacterized protein</fullName>
    </submittedName>
</protein>
<gene>
    <name evidence="1" type="ORF">L2E82_47116</name>
</gene>
<reference evidence="2" key="1">
    <citation type="journal article" date="2022" name="Mol. Ecol. Resour.">
        <title>The genomes of chicory, endive, great burdock and yacon provide insights into Asteraceae palaeo-polyploidization history and plant inulin production.</title>
        <authorList>
            <person name="Fan W."/>
            <person name="Wang S."/>
            <person name="Wang H."/>
            <person name="Wang A."/>
            <person name="Jiang F."/>
            <person name="Liu H."/>
            <person name="Zhao H."/>
            <person name="Xu D."/>
            <person name="Zhang Y."/>
        </authorList>
    </citation>
    <scope>NUCLEOTIDE SEQUENCE [LARGE SCALE GENOMIC DNA]</scope>
    <source>
        <strain evidence="2">cv. Punajuju</strain>
    </source>
</reference>
<proteinExistence type="predicted"/>
<sequence>MAKPSFKAGNSTNYYIGVWYEKIATGTVVWVANWNRPLTSTSGDLTLSLQGVLILRKCHMVIDELINTVKHSTMMIPTWNLAEPIDPRRMKKLWAGGALLLFGEVITAAEREEITRRGRPTVRSSINVYKLERSTVNCFLPPVSVFLREDHVDGRNRRKKGGSDARS</sequence>
<dbReference type="EMBL" id="CM042017">
    <property type="protein sequence ID" value="KAI3689166.1"/>
    <property type="molecule type" value="Genomic_DNA"/>
</dbReference>
<organism evidence="1 2">
    <name type="scientific">Cichorium intybus</name>
    <name type="common">Chicory</name>
    <dbReference type="NCBI Taxonomy" id="13427"/>
    <lineage>
        <taxon>Eukaryota</taxon>
        <taxon>Viridiplantae</taxon>
        <taxon>Streptophyta</taxon>
        <taxon>Embryophyta</taxon>
        <taxon>Tracheophyta</taxon>
        <taxon>Spermatophyta</taxon>
        <taxon>Magnoliopsida</taxon>
        <taxon>eudicotyledons</taxon>
        <taxon>Gunneridae</taxon>
        <taxon>Pentapetalae</taxon>
        <taxon>asterids</taxon>
        <taxon>campanulids</taxon>
        <taxon>Asterales</taxon>
        <taxon>Asteraceae</taxon>
        <taxon>Cichorioideae</taxon>
        <taxon>Cichorieae</taxon>
        <taxon>Cichoriinae</taxon>
        <taxon>Cichorium</taxon>
    </lineage>
</organism>
<keyword evidence="2" id="KW-1185">Reference proteome</keyword>
<dbReference type="Proteomes" id="UP001055811">
    <property type="component" value="Linkage Group LG09"/>
</dbReference>
<evidence type="ECO:0000313" key="1">
    <source>
        <dbReference type="EMBL" id="KAI3689166.1"/>
    </source>
</evidence>
<reference evidence="1 2" key="2">
    <citation type="journal article" date="2022" name="Mol. Ecol. Resour.">
        <title>The genomes of chicory, endive, great burdock and yacon provide insights into Asteraceae paleo-polyploidization history and plant inulin production.</title>
        <authorList>
            <person name="Fan W."/>
            <person name="Wang S."/>
            <person name="Wang H."/>
            <person name="Wang A."/>
            <person name="Jiang F."/>
            <person name="Liu H."/>
            <person name="Zhao H."/>
            <person name="Xu D."/>
            <person name="Zhang Y."/>
        </authorList>
    </citation>
    <scope>NUCLEOTIDE SEQUENCE [LARGE SCALE GENOMIC DNA]</scope>
    <source>
        <strain evidence="2">cv. Punajuju</strain>
        <tissue evidence="1">Leaves</tissue>
    </source>
</reference>
<comment type="caution">
    <text evidence="1">The sequence shown here is derived from an EMBL/GenBank/DDBJ whole genome shotgun (WGS) entry which is preliminary data.</text>
</comment>